<dbReference type="PANTHER" id="PTHR22722:SF14">
    <property type="entry name" value="MEGALIN, ISOFORM A"/>
    <property type="match status" value="1"/>
</dbReference>
<keyword evidence="7" id="KW-1015">Disulfide bond</keyword>
<keyword evidence="8" id="KW-0675">Receptor</keyword>
<evidence type="ECO:0000256" key="5">
    <source>
        <dbReference type="ARBA" id="ARBA00022989"/>
    </source>
</evidence>
<dbReference type="WBParaSite" id="SBAD_0001236001-mRNA-1">
    <property type="protein sequence ID" value="SBAD_0001236001-mRNA-1"/>
    <property type="gene ID" value="SBAD_0001236001"/>
</dbReference>
<evidence type="ECO:0000256" key="1">
    <source>
        <dbReference type="ARBA" id="ARBA00004167"/>
    </source>
</evidence>
<protein>
    <submittedName>
        <fullName evidence="13">Low-density lipoprotein receptor domain class A</fullName>
    </submittedName>
</protein>
<keyword evidence="5" id="KW-1133">Transmembrane helix</keyword>
<evidence type="ECO:0000256" key="10">
    <source>
        <dbReference type="PROSITE-ProRule" id="PRU00124"/>
    </source>
</evidence>
<evidence type="ECO:0000256" key="4">
    <source>
        <dbReference type="ARBA" id="ARBA00022737"/>
    </source>
</evidence>
<dbReference type="PROSITE" id="PS50068">
    <property type="entry name" value="LDLRA_2"/>
    <property type="match status" value="3"/>
</dbReference>
<dbReference type="InterPro" id="IPR051221">
    <property type="entry name" value="LDLR-related"/>
</dbReference>
<dbReference type="GO" id="GO:0042562">
    <property type="term" value="F:hormone binding"/>
    <property type="evidence" value="ECO:0007669"/>
    <property type="project" value="TreeGrafter"/>
</dbReference>
<evidence type="ECO:0000256" key="9">
    <source>
        <dbReference type="ARBA" id="ARBA00023180"/>
    </source>
</evidence>
<evidence type="ECO:0000313" key="11">
    <source>
        <dbReference type="EMBL" id="VDP44300.1"/>
    </source>
</evidence>
<name>A0A183J7W3_9BILA</name>
<dbReference type="SUPFAM" id="SSF57424">
    <property type="entry name" value="LDL receptor-like module"/>
    <property type="match status" value="3"/>
</dbReference>
<evidence type="ECO:0000256" key="7">
    <source>
        <dbReference type="ARBA" id="ARBA00023157"/>
    </source>
</evidence>
<reference evidence="11 12" key="2">
    <citation type="submission" date="2018-11" db="EMBL/GenBank/DDBJ databases">
        <authorList>
            <consortium name="Pathogen Informatics"/>
        </authorList>
    </citation>
    <scope>NUCLEOTIDE SEQUENCE [LARGE SCALE GENOMIC DNA]</scope>
</reference>
<evidence type="ECO:0000256" key="3">
    <source>
        <dbReference type="ARBA" id="ARBA00022692"/>
    </source>
</evidence>
<dbReference type="SMART" id="SM00192">
    <property type="entry name" value="LDLa"/>
    <property type="match status" value="3"/>
</dbReference>
<keyword evidence="9" id="KW-0325">Glycoprotein</keyword>
<evidence type="ECO:0000256" key="6">
    <source>
        <dbReference type="ARBA" id="ARBA00023136"/>
    </source>
</evidence>
<dbReference type="AlphaFoldDB" id="A0A183J7W3"/>
<dbReference type="EMBL" id="UZAM01016683">
    <property type="protein sequence ID" value="VDP44300.1"/>
    <property type="molecule type" value="Genomic_DNA"/>
</dbReference>
<evidence type="ECO:0000313" key="12">
    <source>
        <dbReference type="Proteomes" id="UP000270296"/>
    </source>
</evidence>
<accession>A0A183J7W3</accession>
<comment type="caution">
    <text evidence="10">Lacks conserved residue(s) required for the propagation of feature annotation.</text>
</comment>
<proteinExistence type="predicted"/>
<dbReference type="CDD" id="cd00112">
    <property type="entry name" value="LDLa"/>
    <property type="match status" value="3"/>
</dbReference>
<dbReference type="PRINTS" id="PR00261">
    <property type="entry name" value="LDLRECEPTOR"/>
</dbReference>
<dbReference type="PROSITE" id="PS01209">
    <property type="entry name" value="LDLRA_1"/>
    <property type="match status" value="1"/>
</dbReference>
<dbReference type="GO" id="GO:0012505">
    <property type="term" value="C:endomembrane system"/>
    <property type="evidence" value="ECO:0007669"/>
    <property type="project" value="UniProtKB-SubCell"/>
</dbReference>
<dbReference type="Gene3D" id="4.10.400.10">
    <property type="entry name" value="Low-density Lipoprotein Receptor"/>
    <property type="match status" value="3"/>
</dbReference>
<keyword evidence="3" id="KW-0812">Transmembrane</keyword>
<dbReference type="GO" id="GO:0016324">
    <property type="term" value="C:apical plasma membrane"/>
    <property type="evidence" value="ECO:0007669"/>
    <property type="project" value="TreeGrafter"/>
</dbReference>
<reference evidence="13" key="1">
    <citation type="submission" date="2016-06" db="UniProtKB">
        <authorList>
            <consortium name="WormBaseParasite"/>
        </authorList>
    </citation>
    <scope>IDENTIFICATION</scope>
</reference>
<dbReference type="GO" id="GO:0006898">
    <property type="term" value="P:receptor-mediated endocytosis"/>
    <property type="evidence" value="ECO:0007669"/>
    <property type="project" value="TreeGrafter"/>
</dbReference>
<keyword evidence="6" id="KW-0472">Membrane</keyword>
<keyword evidence="4" id="KW-0677">Repeat</keyword>
<gene>
    <name evidence="11" type="ORF">SBAD_LOCUS11961</name>
</gene>
<dbReference type="InterPro" id="IPR023415">
    <property type="entry name" value="LDLR_class-A_CS"/>
</dbReference>
<dbReference type="InterPro" id="IPR002172">
    <property type="entry name" value="LDrepeatLR_classA_rpt"/>
</dbReference>
<sequence length="161" mass="17608">MQIDARRFILIDSLPTGACGPGQFFCDGHIDSGKCIPMKWYCDHEFDCQDHADEPADVCPPKTCSHDQFTCHLTGICIPLGYRCDGDADCGITVDGHIDRSDEEDSHCDQSLKCPVNMHRCLTVDVCIDLAKFCDHQLDCPDGSDEGPFCSGIAVVLNAPP</sequence>
<organism evidence="13">
    <name type="scientific">Soboliphyme baturini</name>
    <dbReference type="NCBI Taxonomy" id="241478"/>
    <lineage>
        <taxon>Eukaryota</taxon>
        <taxon>Metazoa</taxon>
        <taxon>Ecdysozoa</taxon>
        <taxon>Nematoda</taxon>
        <taxon>Enoplea</taxon>
        <taxon>Dorylaimia</taxon>
        <taxon>Dioctophymatida</taxon>
        <taxon>Dioctophymatoidea</taxon>
        <taxon>Soboliphymatidae</taxon>
        <taxon>Soboliphyme</taxon>
    </lineage>
</organism>
<dbReference type="PANTHER" id="PTHR22722">
    <property type="entry name" value="LOW-DENSITY LIPOPROTEIN RECEPTOR-RELATED PROTEIN 2-RELATED"/>
    <property type="match status" value="1"/>
</dbReference>
<dbReference type="GO" id="GO:0043235">
    <property type="term" value="C:receptor complex"/>
    <property type="evidence" value="ECO:0007669"/>
    <property type="project" value="TreeGrafter"/>
</dbReference>
<dbReference type="Proteomes" id="UP000270296">
    <property type="component" value="Unassembled WGS sequence"/>
</dbReference>
<dbReference type="InterPro" id="IPR036055">
    <property type="entry name" value="LDL_receptor-like_sf"/>
</dbReference>
<evidence type="ECO:0000313" key="13">
    <source>
        <dbReference type="WBParaSite" id="SBAD_0001236001-mRNA-1"/>
    </source>
</evidence>
<dbReference type="OrthoDB" id="10013209at2759"/>
<evidence type="ECO:0000256" key="2">
    <source>
        <dbReference type="ARBA" id="ARBA00004308"/>
    </source>
</evidence>
<keyword evidence="12" id="KW-1185">Reference proteome</keyword>
<comment type="subcellular location">
    <subcellularLocation>
        <location evidence="2">Endomembrane system</location>
    </subcellularLocation>
    <subcellularLocation>
        <location evidence="1">Membrane</location>
        <topology evidence="1">Single-pass membrane protein</topology>
    </subcellularLocation>
</comment>
<evidence type="ECO:0000256" key="8">
    <source>
        <dbReference type="ARBA" id="ARBA00023170"/>
    </source>
</evidence>
<dbReference type="Pfam" id="PF00057">
    <property type="entry name" value="Ldl_recept_a"/>
    <property type="match status" value="3"/>
</dbReference>